<dbReference type="Gene3D" id="1.10.287.130">
    <property type="match status" value="1"/>
</dbReference>
<accession>A0A0F6YKK7</accession>
<dbReference type="Pfam" id="PF00512">
    <property type="entry name" value="HisKA"/>
    <property type="match status" value="1"/>
</dbReference>
<dbReference type="GO" id="GO:0005886">
    <property type="term" value="C:plasma membrane"/>
    <property type="evidence" value="ECO:0007669"/>
    <property type="project" value="TreeGrafter"/>
</dbReference>
<reference evidence="9 10" key="1">
    <citation type="submission" date="2015-03" db="EMBL/GenBank/DDBJ databases">
        <title>Genome assembly of Sandaracinus amylolyticus DSM 53668.</title>
        <authorList>
            <person name="Sharma G."/>
            <person name="Subramanian S."/>
        </authorList>
    </citation>
    <scope>NUCLEOTIDE SEQUENCE [LARGE SCALE GENOMIC DNA]</scope>
    <source>
        <strain evidence="9 10">DSM 53668</strain>
    </source>
</reference>
<dbReference type="EMBL" id="CP011125">
    <property type="protein sequence ID" value="AKF08913.1"/>
    <property type="molecule type" value="Genomic_DNA"/>
</dbReference>
<dbReference type="PANTHER" id="PTHR43047:SF72">
    <property type="entry name" value="OSMOSENSING HISTIDINE PROTEIN KINASE SLN1"/>
    <property type="match status" value="1"/>
</dbReference>
<evidence type="ECO:0000256" key="5">
    <source>
        <dbReference type="ARBA" id="ARBA00022777"/>
    </source>
</evidence>
<dbReference type="OrthoDB" id="5524356at2"/>
<dbReference type="SUPFAM" id="SSF47384">
    <property type="entry name" value="Homodimeric domain of signal transducing histidine kinase"/>
    <property type="match status" value="1"/>
</dbReference>
<dbReference type="InterPro" id="IPR003594">
    <property type="entry name" value="HATPase_dom"/>
</dbReference>
<dbReference type="Gene3D" id="3.30.450.20">
    <property type="entry name" value="PAS domain"/>
    <property type="match status" value="1"/>
</dbReference>
<sequence length="556" mass="61141">MDVSEGRAAGPRGGAGLALASVLQELTVAALELFDPSRSADVFLDRLVERLGGYAALLFEVRLPGRALVAGASGIGASSRALPISEATLDAIAAGASEPELPYDELSRADLVAWRFPIDVSPVGNRACLLVYFDGAARMPVQYRGMVDRLCRILSTVLMHRELFARTIASERRLDERSALLERIGDASNVGIVVFGANGELLFWNQRLLDMWGLDASIASHSRDGVVEAIAGQLREPEVLLRSVRENERNVESEVRLELHLVDERVIDVRCVPVRSRGGVHYGRGVYFVDVTERKRAEAERERLFYTERAAREAAEDAIRARDEFLSVASHELRTPLTSMQLVVQALRSAHDRGVEMPPQRALQLLENVERQTRRLARLVDELLDVSRIQAGPLQLEREDVDLVVVCQDVIARFAEERARSGSEIALHARGAVIGRWDRSRIDQVVTNVLSNALKFGRGRPVDVLVDLTDEGASALLEVKDRGMGIPPERMGRLFQRFERAVSSRHYGGLGLGLYIARYIVEMHGGRIGISSEPGVGSTVTLVLPLSDDRPDASGG</sequence>
<dbReference type="InterPro" id="IPR036890">
    <property type="entry name" value="HATPase_C_sf"/>
</dbReference>
<dbReference type="Gene3D" id="3.30.565.10">
    <property type="entry name" value="Histidine kinase-like ATPase, C-terminal domain"/>
    <property type="match status" value="1"/>
</dbReference>
<evidence type="ECO:0000256" key="7">
    <source>
        <dbReference type="ARBA" id="ARBA00023136"/>
    </source>
</evidence>
<evidence type="ECO:0000256" key="3">
    <source>
        <dbReference type="ARBA" id="ARBA00022553"/>
    </source>
</evidence>
<dbReference type="InterPro" id="IPR035965">
    <property type="entry name" value="PAS-like_dom_sf"/>
</dbReference>
<dbReference type="AlphaFoldDB" id="A0A0F6YKK7"/>
<dbReference type="Pfam" id="PF12860">
    <property type="entry name" value="PAS_7"/>
    <property type="match status" value="1"/>
</dbReference>
<dbReference type="SMART" id="SM00388">
    <property type="entry name" value="HisKA"/>
    <property type="match status" value="1"/>
</dbReference>
<dbReference type="InterPro" id="IPR036097">
    <property type="entry name" value="HisK_dim/P_sf"/>
</dbReference>
<evidence type="ECO:0000313" key="9">
    <source>
        <dbReference type="EMBL" id="AKF08913.1"/>
    </source>
</evidence>
<dbReference type="SUPFAM" id="SSF55874">
    <property type="entry name" value="ATPase domain of HSP90 chaperone/DNA topoisomerase II/histidine kinase"/>
    <property type="match status" value="1"/>
</dbReference>
<dbReference type="FunFam" id="1.10.287.130:FF:000001">
    <property type="entry name" value="Two-component sensor histidine kinase"/>
    <property type="match status" value="1"/>
</dbReference>
<dbReference type="PROSITE" id="PS50109">
    <property type="entry name" value="HIS_KIN"/>
    <property type="match status" value="1"/>
</dbReference>
<evidence type="ECO:0000313" key="10">
    <source>
        <dbReference type="Proteomes" id="UP000034883"/>
    </source>
</evidence>
<keyword evidence="4" id="KW-0808">Transferase</keyword>
<proteinExistence type="predicted"/>
<dbReference type="RefSeq" id="WP_053236011.1">
    <property type="nucleotide sequence ID" value="NZ_CP011125.1"/>
</dbReference>
<evidence type="ECO:0000256" key="4">
    <source>
        <dbReference type="ARBA" id="ARBA00022679"/>
    </source>
</evidence>
<keyword evidence="7" id="KW-0472">Membrane</keyword>
<comment type="catalytic activity">
    <reaction evidence="1">
        <text>ATP + protein L-histidine = ADP + protein N-phospho-L-histidine.</text>
        <dbReference type="EC" id="2.7.13.3"/>
    </reaction>
</comment>
<dbReference type="Proteomes" id="UP000034883">
    <property type="component" value="Chromosome"/>
</dbReference>
<evidence type="ECO:0000256" key="2">
    <source>
        <dbReference type="ARBA" id="ARBA00012438"/>
    </source>
</evidence>
<name>A0A0F6YKK7_9BACT</name>
<dbReference type="SUPFAM" id="SSF55785">
    <property type="entry name" value="PYP-like sensor domain (PAS domain)"/>
    <property type="match status" value="1"/>
</dbReference>
<gene>
    <name evidence="9" type="ORF">DB32_006062</name>
</gene>
<feature type="domain" description="Histidine kinase" evidence="8">
    <location>
        <begin position="328"/>
        <end position="548"/>
    </location>
</feature>
<dbReference type="STRING" id="927083.DB32_006062"/>
<dbReference type="InterPro" id="IPR004358">
    <property type="entry name" value="Sig_transdc_His_kin-like_C"/>
</dbReference>
<dbReference type="InterPro" id="IPR003661">
    <property type="entry name" value="HisK_dim/P_dom"/>
</dbReference>
<dbReference type="EC" id="2.7.13.3" evidence="2"/>
<dbReference type="GO" id="GO:0009927">
    <property type="term" value="F:histidine phosphotransfer kinase activity"/>
    <property type="evidence" value="ECO:0007669"/>
    <property type="project" value="TreeGrafter"/>
</dbReference>
<keyword evidence="10" id="KW-1185">Reference proteome</keyword>
<dbReference type="PRINTS" id="PR00344">
    <property type="entry name" value="BCTRLSENSOR"/>
</dbReference>
<organism evidence="9 10">
    <name type="scientific">Sandaracinus amylolyticus</name>
    <dbReference type="NCBI Taxonomy" id="927083"/>
    <lineage>
        <taxon>Bacteria</taxon>
        <taxon>Pseudomonadati</taxon>
        <taxon>Myxococcota</taxon>
        <taxon>Polyangia</taxon>
        <taxon>Polyangiales</taxon>
        <taxon>Sandaracinaceae</taxon>
        <taxon>Sandaracinus</taxon>
    </lineage>
</organism>
<evidence type="ECO:0000256" key="6">
    <source>
        <dbReference type="ARBA" id="ARBA00023012"/>
    </source>
</evidence>
<dbReference type="PANTHER" id="PTHR43047">
    <property type="entry name" value="TWO-COMPONENT HISTIDINE PROTEIN KINASE"/>
    <property type="match status" value="1"/>
</dbReference>
<evidence type="ECO:0000259" key="8">
    <source>
        <dbReference type="PROSITE" id="PS50109"/>
    </source>
</evidence>
<protein>
    <recommendedName>
        <fullName evidence="2">histidine kinase</fullName>
        <ecNumber evidence="2">2.7.13.3</ecNumber>
    </recommendedName>
</protein>
<dbReference type="CDD" id="cd00082">
    <property type="entry name" value="HisKA"/>
    <property type="match status" value="1"/>
</dbReference>
<dbReference type="FunFam" id="3.30.565.10:FF:000006">
    <property type="entry name" value="Sensor histidine kinase WalK"/>
    <property type="match status" value="1"/>
</dbReference>
<dbReference type="Pfam" id="PF02518">
    <property type="entry name" value="HATPase_c"/>
    <property type="match status" value="1"/>
</dbReference>
<keyword evidence="6" id="KW-0902">Two-component regulatory system</keyword>
<evidence type="ECO:0000256" key="1">
    <source>
        <dbReference type="ARBA" id="ARBA00000085"/>
    </source>
</evidence>
<dbReference type="InterPro" id="IPR005467">
    <property type="entry name" value="His_kinase_dom"/>
</dbReference>
<dbReference type="SMART" id="SM00387">
    <property type="entry name" value="HATPase_c"/>
    <property type="match status" value="1"/>
</dbReference>
<keyword evidence="3" id="KW-0597">Phosphoprotein</keyword>
<dbReference type="GO" id="GO:0000155">
    <property type="term" value="F:phosphorelay sensor kinase activity"/>
    <property type="evidence" value="ECO:0007669"/>
    <property type="project" value="InterPro"/>
</dbReference>
<dbReference type="KEGG" id="samy:DB32_006062"/>
<keyword evidence="5 9" id="KW-0418">Kinase</keyword>